<gene>
    <name evidence="1" type="ORF">Ahy_B02g060093</name>
</gene>
<proteinExistence type="predicted"/>
<organism evidence="1 2">
    <name type="scientific">Arachis hypogaea</name>
    <name type="common">Peanut</name>
    <dbReference type="NCBI Taxonomy" id="3818"/>
    <lineage>
        <taxon>Eukaryota</taxon>
        <taxon>Viridiplantae</taxon>
        <taxon>Streptophyta</taxon>
        <taxon>Embryophyta</taxon>
        <taxon>Tracheophyta</taxon>
        <taxon>Spermatophyta</taxon>
        <taxon>Magnoliopsida</taxon>
        <taxon>eudicotyledons</taxon>
        <taxon>Gunneridae</taxon>
        <taxon>Pentapetalae</taxon>
        <taxon>rosids</taxon>
        <taxon>fabids</taxon>
        <taxon>Fabales</taxon>
        <taxon>Fabaceae</taxon>
        <taxon>Papilionoideae</taxon>
        <taxon>50 kb inversion clade</taxon>
        <taxon>dalbergioids sensu lato</taxon>
        <taxon>Dalbergieae</taxon>
        <taxon>Pterocarpus clade</taxon>
        <taxon>Arachis</taxon>
    </lineage>
</organism>
<sequence>MVINEILHSYGKTLKDYPLMPLVTEVDNIVILSSNQIFDELIPFSYPNILKNMSSKYIFKARTILFLTLKIVEEVDNHLMAIILGGEKLYLSSNLICMNE</sequence>
<protein>
    <submittedName>
        <fullName evidence="1">Uncharacterized protein</fullName>
    </submittedName>
</protein>
<dbReference type="AlphaFoldDB" id="A0A445AHX4"/>
<reference evidence="1 2" key="1">
    <citation type="submission" date="2019-01" db="EMBL/GenBank/DDBJ databases">
        <title>Sequencing of cultivated peanut Arachis hypogaea provides insights into genome evolution and oil improvement.</title>
        <authorList>
            <person name="Chen X."/>
        </authorList>
    </citation>
    <scope>NUCLEOTIDE SEQUENCE [LARGE SCALE GENOMIC DNA]</scope>
    <source>
        <strain evidence="2">cv. Fuhuasheng</strain>
        <tissue evidence="1">Leaves</tissue>
    </source>
</reference>
<evidence type="ECO:0000313" key="1">
    <source>
        <dbReference type="EMBL" id="RYR26005.1"/>
    </source>
</evidence>
<dbReference type="EMBL" id="SDMP01000012">
    <property type="protein sequence ID" value="RYR26005.1"/>
    <property type="molecule type" value="Genomic_DNA"/>
</dbReference>
<accession>A0A445AHX4</accession>
<evidence type="ECO:0000313" key="2">
    <source>
        <dbReference type="Proteomes" id="UP000289738"/>
    </source>
</evidence>
<keyword evidence="2" id="KW-1185">Reference proteome</keyword>
<comment type="caution">
    <text evidence="1">The sequence shown here is derived from an EMBL/GenBank/DDBJ whole genome shotgun (WGS) entry which is preliminary data.</text>
</comment>
<dbReference type="Proteomes" id="UP000289738">
    <property type="component" value="Chromosome B02"/>
</dbReference>
<name>A0A445AHX4_ARAHY</name>